<evidence type="ECO:0000313" key="1">
    <source>
        <dbReference type="EMBL" id="MTE02079.1"/>
    </source>
</evidence>
<dbReference type="EMBL" id="WMBT01000027">
    <property type="protein sequence ID" value="MTE02079.1"/>
    <property type="molecule type" value="Genomic_DNA"/>
</dbReference>
<evidence type="ECO:0008006" key="3">
    <source>
        <dbReference type="Google" id="ProtNLM"/>
    </source>
</evidence>
<comment type="caution">
    <text evidence="1">The sequence shown here is derived from an EMBL/GenBank/DDBJ whole genome shotgun (WGS) entry which is preliminary data.</text>
</comment>
<proteinExistence type="predicted"/>
<name>A0A6L6HUI4_9RHOB</name>
<dbReference type="SUPFAM" id="SSF52540">
    <property type="entry name" value="P-loop containing nucleoside triphosphate hydrolases"/>
    <property type="match status" value="1"/>
</dbReference>
<evidence type="ECO:0000313" key="2">
    <source>
        <dbReference type="Proteomes" id="UP000481417"/>
    </source>
</evidence>
<keyword evidence="2" id="KW-1185">Reference proteome</keyword>
<dbReference type="Pfam" id="PF03567">
    <property type="entry name" value="Sulfotransfer_2"/>
    <property type="match status" value="1"/>
</dbReference>
<dbReference type="GO" id="GO:0008146">
    <property type="term" value="F:sulfotransferase activity"/>
    <property type="evidence" value="ECO:0007669"/>
    <property type="project" value="InterPro"/>
</dbReference>
<dbReference type="InterPro" id="IPR005331">
    <property type="entry name" value="Sulfotransferase"/>
</dbReference>
<dbReference type="RefSeq" id="WP_154766130.1">
    <property type="nucleotide sequence ID" value="NZ_WMBT01000027.1"/>
</dbReference>
<accession>A0A6L6HUI4</accession>
<dbReference type="InterPro" id="IPR027417">
    <property type="entry name" value="P-loop_NTPase"/>
</dbReference>
<reference evidence="1 2" key="1">
    <citation type="submission" date="2019-11" db="EMBL/GenBank/DDBJ databases">
        <authorList>
            <person name="Lang L."/>
        </authorList>
    </citation>
    <scope>NUCLEOTIDE SEQUENCE [LARGE SCALE GENOMIC DNA]</scope>
    <source>
        <strain evidence="1 2">YIM 132242</strain>
    </source>
</reference>
<dbReference type="AlphaFoldDB" id="A0A6L6HUI4"/>
<dbReference type="Gene3D" id="3.40.50.300">
    <property type="entry name" value="P-loop containing nucleotide triphosphate hydrolases"/>
    <property type="match status" value="1"/>
</dbReference>
<dbReference type="Proteomes" id="UP000481417">
    <property type="component" value="Unassembled WGS sequence"/>
</dbReference>
<gene>
    <name evidence="1" type="ORF">GIY56_17455</name>
</gene>
<protein>
    <recommendedName>
        <fullName evidence="3">Sulfotransferase family protein</fullName>
    </recommendedName>
</protein>
<dbReference type="GO" id="GO:0016020">
    <property type="term" value="C:membrane"/>
    <property type="evidence" value="ECO:0007669"/>
    <property type="project" value="InterPro"/>
</dbReference>
<organism evidence="1 2">
    <name type="scientific">Paracoccus lichenicola</name>
    <dbReference type="NCBI Taxonomy" id="2665644"/>
    <lineage>
        <taxon>Bacteria</taxon>
        <taxon>Pseudomonadati</taxon>
        <taxon>Pseudomonadota</taxon>
        <taxon>Alphaproteobacteria</taxon>
        <taxon>Rhodobacterales</taxon>
        <taxon>Paracoccaceae</taxon>
        <taxon>Paracoccus</taxon>
    </lineage>
</organism>
<sequence length="207" mass="24028">MPFIQHNGKRILFIHIPKAGGTSVESWMKGIAPLKLFSMGIPHASRCTPQHYRMQDIQALLGEGFFDYAFTIVRNPYDRIASEYRMQAQLAKNGFWKGLPAFSPWIEENLDRQKREKFHLGNHLRPQWEFLGKDVEIFKFEDGLAAPLAAVADHLNIAPPMEPPHELRSDPLPITWEPTDRIRVHDHYIRDFETFGYSFQLSTIFAH</sequence>